<name>A0A261RC23_9BORD</name>
<dbReference type="EMBL" id="NEVK01000004">
    <property type="protein sequence ID" value="OZI22568.1"/>
    <property type="molecule type" value="Genomic_DNA"/>
</dbReference>
<feature type="domain" description="XdhC Rossmann" evidence="2">
    <location>
        <begin position="164"/>
        <end position="305"/>
    </location>
</feature>
<accession>A0A261RC23</accession>
<dbReference type="Proteomes" id="UP000216947">
    <property type="component" value="Unassembled WGS sequence"/>
</dbReference>
<evidence type="ECO:0000313" key="4">
    <source>
        <dbReference type="Proteomes" id="UP000216947"/>
    </source>
</evidence>
<feature type="domain" description="XdhC- CoxI" evidence="1">
    <location>
        <begin position="15"/>
        <end position="82"/>
    </location>
</feature>
<dbReference type="AlphaFoldDB" id="A0A261RC23"/>
<sequence>MNPLDMDVLRQARDWIAQGHKVHLATVAQTWGSAPRQAGALMALRADGRMAGSVSGGCVEDDLSNRARAGQLPDKPERVTYGVTSDEAARFGLPCGGTLRLVVEPLDGAQWLAPVLAAIDAQRLVARTLDLHTGACSVTAADPADGPDFDGRILRAVYGPQWRLLIIGANQTARALGGIATMLDFRVLVCDPREEVHAEWDVPHCTLLTSMPDDAVLEIGVDARTAIVALTHDPKLDDMALLEALKSPAFYVGALGSRANQAKRRERLRQFDLDDAHIARLHGPVGLRIASRTPAEIAVAVAAELVWVRNSLGTAQASSYLDTGSLSGDSPRIETGPSA</sequence>
<evidence type="ECO:0000259" key="1">
    <source>
        <dbReference type="Pfam" id="PF02625"/>
    </source>
</evidence>
<evidence type="ECO:0000313" key="3">
    <source>
        <dbReference type="EMBL" id="OZI22568.1"/>
    </source>
</evidence>
<dbReference type="InterPro" id="IPR052698">
    <property type="entry name" value="MoCofactor_Util/Proc"/>
</dbReference>
<reference evidence="4" key="1">
    <citation type="submission" date="2017-05" db="EMBL/GenBank/DDBJ databases">
        <title>Complete and WGS of Bordetella genogroups.</title>
        <authorList>
            <person name="Spilker T."/>
            <person name="Lipuma J."/>
        </authorList>
    </citation>
    <scope>NUCLEOTIDE SEQUENCE [LARGE SCALE GENOMIC DNA]</scope>
    <source>
        <strain evidence="4">AU18089</strain>
    </source>
</reference>
<gene>
    <name evidence="3" type="ORF">CAL19_08575</name>
</gene>
<dbReference type="Gene3D" id="3.40.50.720">
    <property type="entry name" value="NAD(P)-binding Rossmann-like Domain"/>
    <property type="match status" value="1"/>
</dbReference>
<organism evidence="3 4">
    <name type="scientific">Bordetella genomosp. 7</name>
    <dbReference type="NCBI Taxonomy" id="1416805"/>
    <lineage>
        <taxon>Bacteria</taxon>
        <taxon>Pseudomonadati</taxon>
        <taxon>Pseudomonadota</taxon>
        <taxon>Betaproteobacteria</taxon>
        <taxon>Burkholderiales</taxon>
        <taxon>Alcaligenaceae</taxon>
        <taxon>Bordetella</taxon>
    </lineage>
</organism>
<dbReference type="Pfam" id="PF02625">
    <property type="entry name" value="XdhC_CoxI"/>
    <property type="match status" value="1"/>
</dbReference>
<dbReference type="PANTHER" id="PTHR30388:SF4">
    <property type="entry name" value="MOLYBDENUM COFACTOR INSERTION CHAPERONE PAOD"/>
    <property type="match status" value="1"/>
</dbReference>
<comment type="caution">
    <text evidence="3">The sequence shown here is derived from an EMBL/GenBank/DDBJ whole genome shotgun (WGS) entry which is preliminary data.</text>
</comment>
<dbReference type="PANTHER" id="PTHR30388">
    <property type="entry name" value="ALDEHYDE OXIDOREDUCTASE MOLYBDENUM COFACTOR ASSEMBLY PROTEIN"/>
    <property type="match status" value="1"/>
</dbReference>
<dbReference type="InterPro" id="IPR003777">
    <property type="entry name" value="XdhC_CoxI"/>
</dbReference>
<protein>
    <submittedName>
        <fullName evidence="3">Uncharacterized protein</fullName>
    </submittedName>
</protein>
<evidence type="ECO:0000259" key="2">
    <source>
        <dbReference type="Pfam" id="PF13478"/>
    </source>
</evidence>
<dbReference type="RefSeq" id="WP_094796564.1">
    <property type="nucleotide sequence ID" value="NZ_NEVK01000004.1"/>
</dbReference>
<proteinExistence type="predicted"/>
<dbReference type="InterPro" id="IPR027051">
    <property type="entry name" value="XdhC_Rossmann_dom"/>
</dbReference>
<dbReference type="Pfam" id="PF13478">
    <property type="entry name" value="XdhC_C"/>
    <property type="match status" value="1"/>
</dbReference>
<keyword evidence="4" id="KW-1185">Reference proteome</keyword>